<dbReference type="InterPro" id="IPR003115">
    <property type="entry name" value="ParB_N"/>
</dbReference>
<dbReference type="SUPFAM" id="SSF109709">
    <property type="entry name" value="KorB DNA-binding domain-like"/>
    <property type="match status" value="1"/>
</dbReference>
<dbReference type="AlphaFoldDB" id="A0A2G1WD50"/>
<dbReference type="Proteomes" id="UP000225740">
    <property type="component" value="Unassembled WGS sequence"/>
</dbReference>
<comment type="similarity">
    <text evidence="1">Belongs to the ParB family.</text>
</comment>
<dbReference type="NCBIfam" id="TIGR00180">
    <property type="entry name" value="parB_part"/>
    <property type="match status" value="1"/>
</dbReference>
<dbReference type="InterPro" id="IPR050336">
    <property type="entry name" value="Chromosome_partition/occlusion"/>
</dbReference>
<gene>
    <name evidence="4" type="ORF">CEE69_00980</name>
</gene>
<dbReference type="GO" id="GO:0005694">
    <property type="term" value="C:chromosome"/>
    <property type="evidence" value="ECO:0007669"/>
    <property type="project" value="TreeGrafter"/>
</dbReference>
<dbReference type="OrthoDB" id="9802051at2"/>
<evidence type="ECO:0000313" key="4">
    <source>
        <dbReference type="EMBL" id="PHQ36982.1"/>
    </source>
</evidence>
<dbReference type="InterPro" id="IPR041468">
    <property type="entry name" value="HTH_ParB/Spo0J"/>
</dbReference>
<dbReference type="EMBL" id="NIZW01000001">
    <property type="protein sequence ID" value="PHQ36982.1"/>
    <property type="molecule type" value="Genomic_DNA"/>
</dbReference>
<evidence type="ECO:0000256" key="2">
    <source>
        <dbReference type="ARBA" id="ARBA00022829"/>
    </source>
</evidence>
<dbReference type="Pfam" id="PF02195">
    <property type="entry name" value="ParB_N"/>
    <property type="match status" value="1"/>
</dbReference>
<keyword evidence="5" id="KW-1185">Reference proteome</keyword>
<dbReference type="InterPro" id="IPR004437">
    <property type="entry name" value="ParB/RepB/Spo0J"/>
</dbReference>
<name>A0A2G1WD50_9BACT</name>
<dbReference type="InterPro" id="IPR036086">
    <property type="entry name" value="ParB/Sulfiredoxin_sf"/>
</dbReference>
<feature type="domain" description="ParB-like N-terminal" evidence="3">
    <location>
        <begin position="48"/>
        <end position="141"/>
    </location>
</feature>
<protein>
    <submittedName>
        <fullName evidence="4">Chromosome partitioning protein ParB</fullName>
    </submittedName>
</protein>
<dbReference type="Gene3D" id="1.10.10.2830">
    <property type="match status" value="1"/>
</dbReference>
<evidence type="ECO:0000256" key="1">
    <source>
        <dbReference type="ARBA" id="ARBA00006295"/>
    </source>
</evidence>
<keyword evidence="2" id="KW-0159">Chromosome partition</keyword>
<dbReference type="GeneID" id="90606877"/>
<dbReference type="SMART" id="SM00470">
    <property type="entry name" value="ParB"/>
    <property type="match status" value="1"/>
</dbReference>
<organism evidence="4 5">
    <name type="scientific">Rhodopirellula bahusiensis</name>
    <dbReference type="NCBI Taxonomy" id="2014065"/>
    <lineage>
        <taxon>Bacteria</taxon>
        <taxon>Pseudomonadati</taxon>
        <taxon>Planctomycetota</taxon>
        <taxon>Planctomycetia</taxon>
        <taxon>Pirellulales</taxon>
        <taxon>Pirellulaceae</taxon>
        <taxon>Rhodopirellula</taxon>
    </lineage>
</organism>
<dbReference type="PANTHER" id="PTHR33375">
    <property type="entry name" value="CHROMOSOME-PARTITIONING PROTEIN PARB-RELATED"/>
    <property type="match status" value="1"/>
</dbReference>
<dbReference type="Pfam" id="PF17762">
    <property type="entry name" value="HTH_ParB"/>
    <property type="match status" value="1"/>
</dbReference>
<comment type="caution">
    <text evidence="4">The sequence shown here is derived from an EMBL/GenBank/DDBJ whole genome shotgun (WGS) entry which is preliminary data.</text>
</comment>
<reference evidence="4 5" key="1">
    <citation type="submission" date="2017-06" db="EMBL/GenBank/DDBJ databases">
        <title>Description of Rhodopirellula bahusiensis sp. nov.</title>
        <authorList>
            <person name="Kizina J."/>
            <person name="Harder J."/>
        </authorList>
    </citation>
    <scope>NUCLEOTIDE SEQUENCE [LARGE SCALE GENOMIC DNA]</scope>
    <source>
        <strain evidence="4 5">SWK21</strain>
    </source>
</reference>
<dbReference type="GO" id="GO:0007059">
    <property type="term" value="P:chromosome segregation"/>
    <property type="evidence" value="ECO:0007669"/>
    <property type="project" value="UniProtKB-KW"/>
</dbReference>
<evidence type="ECO:0000313" key="5">
    <source>
        <dbReference type="Proteomes" id="UP000225740"/>
    </source>
</evidence>
<dbReference type="GO" id="GO:0003677">
    <property type="term" value="F:DNA binding"/>
    <property type="evidence" value="ECO:0007669"/>
    <property type="project" value="InterPro"/>
</dbReference>
<dbReference type="RefSeq" id="WP_099258683.1">
    <property type="nucleotide sequence ID" value="NZ_NIZW01000001.1"/>
</dbReference>
<dbReference type="PANTHER" id="PTHR33375:SF1">
    <property type="entry name" value="CHROMOSOME-PARTITIONING PROTEIN PARB-RELATED"/>
    <property type="match status" value="1"/>
</dbReference>
<evidence type="ECO:0000259" key="3">
    <source>
        <dbReference type="SMART" id="SM00470"/>
    </source>
</evidence>
<accession>A0A2G1WD50</accession>
<dbReference type="SUPFAM" id="SSF110849">
    <property type="entry name" value="ParB/Sulfiredoxin"/>
    <property type="match status" value="1"/>
</dbReference>
<proteinExistence type="inferred from homology"/>
<dbReference type="Gene3D" id="3.90.1530.30">
    <property type="match status" value="1"/>
</dbReference>
<sequence length="302" mass="34010">MGSTRNALEEVKLNVNESMGLRPAERRTQLAPVSSAKDVGRVPLRTFGKIEVDRVIPDPEQPRTEFDERDIAKLAASIRSHGQLHPIRVRWNEANEKWIVISGERRWRATKAAGLPNVNCFFVEGEISEPEIREQQLVENLYRRDLKPIEEARAYQSLMTLNDWNGKQVAESLHLSTSRVSRALALLDLPEELQSQVESGILSKSSAYELSKLDNDRSISELAAKAASGELPHAKAVRQVKIRRGKKVSKARSGIHLVFAAENGVKVTVTATTKMNYHEVELGLNQALDDVRHRIRNNIKLF</sequence>